<evidence type="ECO:0000313" key="2">
    <source>
        <dbReference type="Proteomes" id="UP000326396"/>
    </source>
</evidence>
<name>A0A5N6LUX2_9ASTR</name>
<dbReference type="OrthoDB" id="418237at2759"/>
<protein>
    <recommendedName>
        <fullName evidence="3">Reverse transcriptase Ty1/copia-type domain-containing protein</fullName>
    </recommendedName>
</protein>
<dbReference type="Proteomes" id="UP000326396">
    <property type="component" value="Linkage Group LG8"/>
</dbReference>
<gene>
    <name evidence="1" type="ORF">E3N88_38765</name>
</gene>
<evidence type="ECO:0008006" key="3">
    <source>
        <dbReference type="Google" id="ProtNLM"/>
    </source>
</evidence>
<dbReference type="EMBL" id="SZYD01000018">
    <property type="protein sequence ID" value="KAD2805388.1"/>
    <property type="molecule type" value="Genomic_DNA"/>
</dbReference>
<organism evidence="1 2">
    <name type="scientific">Mikania micrantha</name>
    <name type="common">bitter vine</name>
    <dbReference type="NCBI Taxonomy" id="192012"/>
    <lineage>
        <taxon>Eukaryota</taxon>
        <taxon>Viridiplantae</taxon>
        <taxon>Streptophyta</taxon>
        <taxon>Embryophyta</taxon>
        <taxon>Tracheophyta</taxon>
        <taxon>Spermatophyta</taxon>
        <taxon>Magnoliopsida</taxon>
        <taxon>eudicotyledons</taxon>
        <taxon>Gunneridae</taxon>
        <taxon>Pentapetalae</taxon>
        <taxon>asterids</taxon>
        <taxon>campanulids</taxon>
        <taxon>Asterales</taxon>
        <taxon>Asteraceae</taxon>
        <taxon>Asteroideae</taxon>
        <taxon>Heliantheae alliance</taxon>
        <taxon>Eupatorieae</taxon>
        <taxon>Mikania</taxon>
    </lineage>
</organism>
<dbReference type="CDD" id="cd09272">
    <property type="entry name" value="RNase_HI_RT_Ty1"/>
    <property type="match status" value="1"/>
</dbReference>
<accession>A0A5N6LUX2</accession>
<dbReference type="AlphaFoldDB" id="A0A5N6LUX2"/>
<evidence type="ECO:0000313" key="1">
    <source>
        <dbReference type="EMBL" id="KAD2805388.1"/>
    </source>
</evidence>
<dbReference type="PANTHER" id="PTHR11439">
    <property type="entry name" value="GAG-POL-RELATED RETROTRANSPOSON"/>
    <property type="match status" value="1"/>
</dbReference>
<sequence>MKRVENKLYESFGKPTDEFDDYLLEDLPDDLTFEGLAEDMVNAGFHDMFQDVRMGFVFDSILDKELEEIPSTSLGASNEDENEDILLGNVSTNPYLDNLYALKKTAPKVQQNWIPSNKGDDIDDPEYLYSASSQDIYALCNDKSRVVCWSYSSENQLYLVKRFNCATYQANPKASHLIAVKRIFRYLVGKPRLGLWYLQNSEFRLFAYSNSDFCGCNLNMKSTTGGCQYLGDRLVSWQCKKQTTVSTSTAEAGYVAASSCCSQVIWMQ</sequence>
<proteinExistence type="predicted"/>
<reference evidence="1 2" key="1">
    <citation type="submission" date="2019-05" db="EMBL/GenBank/DDBJ databases">
        <title>Mikania micrantha, genome provides insights into the molecular mechanism of rapid growth.</title>
        <authorList>
            <person name="Liu B."/>
        </authorList>
    </citation>
    <scope>NUCLEOTIDE SEQUENCE [LARGE SCALE GENOMIC DNA]</scope>
    <source>
        <strain evidence="1">NLD-2019</strain>
        <tissue evidence="1">Leaf</tissue>
    </source>
</reference>
<dbReference type="PANTHER" id="PTHR11439:SF495">
    <property type="entry name" value="REVERSE TRANSCRIPTASE, RNA-DEPENDENT DNA POLYMERASE-RELATED"/>
    <property type="match status" value="1"/>
</dbReference>
<comment type="caution">
    <text evidence="1">The sequence shown here is derived from an EMBL/GenBank/DDBJ whole genome shotgun (WGS) entry which is preliminary data.</text>
</comment>
<keyword evidence="2" id="KW-1185">Reference proteome</keyword>